<dbReference type="EMBL" id="BARW01011115">
    <property type="protein sequence ID" value="GAI84258.1"/>
    <property type="molecule type" value="Genomic_DNA"/>
</dbReference>
<sequence length="60" mass="6841">KGRTSPYGYAAYSISQLKEPLSSIKRELKRINGVGKVTESIILEILKTRSSSYYKKLFNE</sequence>
<accession>X1RUB0</accession>
<organism evidence="1">
    <name type="scientific">marine sediment metagenome</name>
    <dbReference type="NCBI Taxonomy" id="412755"/>
    <lineage>
        <taxon>unclassified sequences</taxon>
        <taxon>metagenomes</taxon>
        <taxon>ecological metagenomes</taxon>
    </lineage>
</organism>
<comment type="caution">
    <text evidence="1">The sequence shown here is derived from an EMBL/GenBank/DDBJ whole genome shotgun (WGS) entry which is preliminary data.</text>
</comment>
<feature type="non-terminal residue" evidence="1">
    <location>
        <position position="1"/>
    </location>
</feature>
<evidence type="ECO:0000313" key="1">
    <source>
        <dbReference type="EMBL" id="GAI84258.1"/>
    </source>
</evidence>
<dbReference type="AlphaFoldDB" id="X1RUB0"/>
<name>X1RUB0_9ZZZZ</name>
<dbReference type="InterPro" id="IPR027421">
    <property type="entry name" value="DNA_pol_lamdba_lyase_dom_sf"/>
</dbReference>
<dbReference type="SUPFAM" id="SSF47802">
    <property type="entry name" value="DNA polymerase beta, N-terminal domain-like"/>
    <property type="match status" value="1"/>
</dbReference>
<evidence type="ECO:0008006" key="2">
    <source>
        <dbReference type="Google" id="ProtNLM"/>
    </source>
</evidence>
<protein>
    <recommendedName>
        <fullName evidence="2">DNA polymerase beta-like N-terminal domain-containing protein</fullName>
    </recommendedName>
</protein>
<reference evidence="1" key="1">
    <citation type="journal article" date="2014" name="Front. Microbiol.">
        <title>High frequency of phylogenetically diverse reductive dehalogenase-homologous genes in deep subseafloor sedimentary metagenomes.</title>
        <authorList>
            <person name="Kawai M."/>
            <person name="Futagami T."/>
            <person name="Toyoda A."/>
            <person name="Takaki Y."/>
            <person name="Nishi S."/>
            <person name="Hori S."/>
            <person name="Arai W."/>
            <person name="Tsubouchi T."/>
            <person name="Morono Y."/>
            <person name="Uchiyama I."/>
            <person name="Ito T."/>
            <person name="Fujiyama A."/>
            <person name="Inagaki F."/>
            <person name="Takami H."/>
        </authorList>
    </citation>
    <scope>NUCLEOTIDE SEQUENCE</scope>
    <source>
        <strain evidence="1">Expedition CK06-06</strain>
    </source>
</reference>
<proteinExistence type="predicted"/>
<dbReference type="Gene3D" id="1.10.150.110">
    <property type="entry name" value="DNA polymerase beta, N-terminal domain-like"/>
    <property type="match status" value="1"/>
</dbReference>
<gene>
    <name evidence="1" type="ORF">S12H4_21577</name>
</gene>